<dbReference type="GO" id="GO:0004639">
    <property type="term" value="F:phosphoribosylaminoimidazolesuccinocarboxamide synthase activity"/>
    <property type="evidence" value="ECO:0007669"/>
    <property type="project" value="UniProtKB-UniRule"/>
</dbReference>
<dbReference type="EMBL" id="CP003659">
    <property type="protein sequence ID" value="AFZ59340.1"/>
    <property type="molecule type" value="Genomic_DNA"/>
</dbReference>
<dbReference type="Proteomes" id="UP000010474">
    <property type="component" value="Chromosome"/>
</dbReference>
<evidence type="ECO:0000256" key="6">
    <source>
        <dbReference type="ARBA" id="ARBA00022741"/>
    </source>
</evidence>
<dbReference type="GO" id="GO:0006189">
    <property type="term" value="P:'de novo' IMP biosynthetic process"/>
    <property type="evidence" value="ECO:0007669"/>
    <property type="project" value="UniProtKB-UniRule"/>
</dbReference>
<evidence type="ECO:0000256" key="7">
    <source>
        <dbReference type="ARBA" id="ARBA00022755"/>
    </source>
</evidence>
<evidence type="ECO:0000256" key="1">
    <source>
        <dbReference type="ARBA" id="ARBA00004672"/>
    </source>
</evidence>
<evidence type="ECO:0000256" key="11">
    <source>
        <dbReference type="HAMAP-Rule" id="MF_00137"/>
    </source>
</evidence>
<dbReference type="HOGENOM" id="CLU_061495_2_0_3"/>
<dbReference type="KEGG" id="acy:Anacy_3969"/>
<dbReference type="STRING" id="272123.Anacy_3969"/>
<comment type="pathway">
    <text evidence="1 11">Purine metabolism; IMP biosynthesis via de novo pathway; 5-amino-1-(5-phospho-D-ribosyl)imidazole-4-carboxamide from 5-amino-1-(5-phospho-D-ribosyl)imidazole-4-carboxylate: step 1/2.</text>
</comment>
<dbReference type="InterPro" id="IPR018236">
    <property type="entry name" value="SAICAR_synthetase_CS"/>
</dbReference>
<dbReference type="InterPro" id="IPR001636">
    <property type="entry name" value="SAICAR_synth"/>
</dbReference>
<dbReference type="Pfam" id="PF01259">
    <property type="entry name" value="SAICAR_synt"/>
    <property type="match status" value="1"/>
</dbReference>
<dbReference type="PROSITE" id="PS01058">
    <property type="entry name" value="SAICAR_SYNTHETASE_2"/>
    <property type="match status" value="1"/>
</dbReference>
<comment type="similarity">
    <text evidence="2 11">Belongs to the SAICAR synthetase family.</text>
</comment>
<dbReference type="eggNOG" id="COG0152">
    <property type="taxonomic scope" value="Bacteria"/>
</dbReference>
<reference evidence="14" key="1">
    <citation type="journal article" date="2013" name="Proc. Natl. Acad. Sci. U.S.A.">
        <title>Improving the coverage of the cyanobacterial phylum using diversity-driven genome sequencing.</title>
        <authorList>
            <person name="Shih P.M."/>
            <person name="Wu D."/>
            <person name="Latifi A."/>
            <person name="Axen S.D."/>
            <person name="Fewer D.P."/>
            <person name="Talla E."/>
            <person name="Calteau A."/>
            <person name="Cai F."/>
            <person name="Tandeau de Marsac N."/>
            <person name="Rippka R."/>
            <person name="Herdman M."/>
            <person name="Sivonen K."/>
            <person name="Coursin T."/>
            <person name="Laurent T."/>
            <person name="Goodwin L."/>
            <person name="Nolan M."/>
            <person name="Davenport K.W."/>
            <person name="Han C.S."/>
            <person name="Rubin E.M."/>
            <person name="Eisen J.A."/>
            <person name="Woyke T."/>
            <person name="Gugger M."/>
            <person name="Kerfeld C.A."/>
        </authorList>
    </citation>
    <scope>NUCLEOTIDE SEQUENCE [LARGE SCALE GENOMIC DNA]</scope>
    <source>
        <strain evidence="14">ATCC 27899 / PCC 7122</strain>
    </source>
</reference>
<keyword evidence="6 11" id="KW-0547">Nucleotide-binding</keyword>
<dbReference type="PANTHER" id="PTHR43599">
    <property type="entry name" value="MULTIFUNCTIONAL PROTEIN ADE2"/>
    <property type="match status" value="1"/>
</dbReference>
<dbReference type="GO" id="GO:0005524">
    <property type="term" value="F:ATP binding"/>
    <property type="evidence" value="ECO:0007669"/>
    <property type="project" value="UniProtKB-KW"/>
</dbReference>
<organism evidence="13 14">
    <name type="scientific">Anabaena cylindrica (strain ATCC 27899 / PCC 7122)</name>
    <dbReference type="NCBI Taxonomy" id="272123"/>
    <lineage>
        <taxon>Bacteria</taxon>
        <taxon>Bacillati</taxon>
        <taxon>Cyanobacteriota</taxon>
        <taxon>Cyanophyceae</taxon>
        <taxon>Nostocales</taxon>
        <taxon>Nostocaceae</taxon>
        <taxon>Anabaena</taxon>
    </lineage>
</organism>
<dbReference type="CDD" id="cd01415">
    <property type="entry name" value="SAICAR_synt_PurC"/>
    <property type="match status" value="1"/>
</dbReference>
<evidence type="ECO:0000313" key="13">
    <source>
        <dbReference type="EMBL" id="AFZ59340.1"/>
    </source>
</evidence>
<dbReference type="EC" id="6.3.2.6" evidence="3 11"/>
<keyword evidence="8 11" id="KW-0067">ATP-binding</keyword>
<dbReference type="FunFam" id="3.30.470.20:FF:000006">
    <property type="entry name" value="Phosphoribosylaminoimidazole-succinocarboxamide synthase"/>
    <property type="match status" value="1"/>
</dbReference>
<protein>
    <recommendedName>
        <fullName evidence="4 11">Phosphoribosylaminoimidazole-succinocarboxamide synthase</fullName>
        <ecNumber evidence="3 11">6.3.2.6</ecNumber>
    </recommendedName>
    <alternativeName>
        <fullName evidence="9 11">SAICAR synthetase</fullName>
    </alternativeName>
</protein>
<evidence type="ECO:0000256" key="8">
    <source>
        <dbReference type="ARBA" id="ARBA00022840"/>
    </source>
</evidence>
<dbReference type="Gene3D" id="3.30.200.20">
    <property type="entry name" value="Phosphorylase Kinase, domain 1"/>
    <property type="match status" value="1"/>
</dbReference>
<dbReference type="PANTHER" id="PTHR43599:SF3">
    <property type="entry name" value="SI:DKEY-6E2.2"/>
    <property type="match status" value="1"/>
</dbReference>
<dbReference type="Gene3D" id="3.30.470.20">
    <property type="entry name" value="ATP-grasp fold, B domain"/>
    <property type="match status" value="1"/>
</dbReference>
<dbReference type="InterPro" id="IPR028923">
    <property type="entry name" value="SAICAR_synt/ADE2_N"/>
</dbReference>
<keyword evidence="7 11" id="KW-0658">Purine biosynthesis</keyword>
<dbReference type="GO" id="GO:0009236">
    <property type="term" value="P:cobalamin biosynthetic process"/>
    <property type="evidence" value="ECO:0007669"/>
    <property type="project" value="InterPro"/>
</dbReference>
<evidence type="ECO:0000256" key="5">
    <source>
        <dbReference type="ARBA" id="ARBA00022598"/>
    </source>
</evidence>
<dbReference type="PATRIC" id="fig|272123.3.peg.4311"/>
<evidence type="ECO:0000259" key="12">
    <source>
        <dbReference type="Pfam" id="PF01259"/>
    </source>
</evidence>
<dbReference type="InterPro" id="IPR033934">
    <property type="entry name" value="SAICAR_synt_PurC"/>
</dbReference>
<name>K9ZLY6_ANACC</name>
<evidence type="ECO:0000256" key="4">
    <source>
        <dbReference type="ARBA" id="ARBA00016460"/>
    </source>
</evidence>
<dbReference type="RefSeq" id="WP_015215958.1">
    <property type="nucleotide sequence ID" value="NC_019771.1"/>
</dbReference>
<evidence type="ECO:0000256" key="2">
    <source>
        <dbReference type="ARBA" id="ARBA00010190"/>
    </source>
</evidence>
<proteinExistence type="inferred from homology"/>
<evidence type="ECO:0000256" key="10">
    <source>
        <dbReference type="ARBA" id="ARBA00048475"/>
    </source>
</evidence>
<dbReference type="AlphaFoldDB" id="K9ZLY6"/>
<evidence type="ECO:0000256" key="3">
    <source>
        <dbReference type="ARBA" id="ARBA00012217"/>
    </source>
</evidence>
<accession>K9ZLY6</accession>
<dbReference type="InterPro" id="IPR050089">
    <property type="entry name" value="SAICAR_synthetase"/>
</dbReference>
<dbReference type="NCBIfam" id="TIGR00081">
    <property type="entry name" value="purC"/>
    <property type="match status" value="1"/>
</dbReference>
<keyword evidence="5 11" id="KW-0436">Ligase</keyword>
<dbReference type="SUPFAM" id="SSF56104">
    <property type="entry name" value="SAICAR synthase-like"/>
    <property type="match status" value="1"/>
</dbReference>
<sequence length="254" mass="28860">MSVNTKLYEGKAKILYTTDDPEVLLADFKDDATAFNAQKRGSIQGKGGINCTISSHLFEQLAAYGIKTHFIDCPAPNQMRVRAVKILPLEVVVRNIAAGSLCQQTGLQIGTVLRQPLVEFYYKDDQLGDPLLTRDRLRLLKLATEEQVDSIIHLALQINDFLQKFWQQCGITLVDFKLEFGVDSQQQLLLADEISPDTCRLWDIAETDPNRRVMDKDRFRRDLGNVENAYQEVLQRVLQVVENQNYSKVLSPES</sequence>
<dbReference type="OrthoDB" id="9801549at2"/>
<dbReference type="PROSITE" id="PS01057">
    <property type="entry name" value="SAICAR_SYNTHETASE_1"/>
    <property type="match status" value="1"/>
</dbReference>
<feature type="domain" description="SAICAR synthetase/ADE2 N-terminal" evidence="12">
    <location>
        <begin position="6"/>
        <end position="236"/>
    </location>
</feature>
<comment type="catalytic activity">
    <reaction evidence="10 11">
        <text>5-amino-1-(5-phospho-D-ribosyl)imidazole-4-carboxylate + L-aspartate + ATP = (2S)-2-[5-amino-1-(5-phospho-beta-D-ribosyl)imidazole-4-carboxamido]succinate + ADP + phosphate + 2 H(+)</text>
        <dbReference type="Rhea" id="RHEA:22628"/>
        <dbReference type="ChEBI" id="CHEBI:15378"/>
        <dbReference type="ChEBI" id="CHEBI:29991"/>
        <dbReference type="ChEBI" id="CHEBI:30616"/>
        <dbReference type="ChEBI" id="CHEBI:43474"/>
        <dbReference type="ChEBI" id="CHEBI:58443"/>
        <dbReference type="ChEBI" id="CHEBI:77657"/>
        <dbReference type="ChEBI" id="CHEBI:456216"/>
        <dbReference type="EC" id="6.3.2.6"/>
    </reaction>
</comment>
<dbReference type="UniPathway" id="UPA00074">
    <property type="reaction ID" value="UER00131"/>
</dbReference>
<gene>
    <name evidence="11" type="primary">purC</name>
    <name evidence="13" type="ordered locus">Anacy_3969</name>
</gene>
<keyword evidence="14" id="KW-1185">Reference proteome</keyword>
<dbReference type="HAMAP" id="MF_00137">
    <property type="entry name" value="SAICAR_synth"/>
    <property type="match status" value="1"/>
</dbReference>
<evidence type="ECO:0000313" key="14">
    <source>
        <dbReference type="Proteomes" id="UP000010474"/>
    </source>
</evidence>
<evidence type="ECO:0000256" key="9">
    <source>
        <dbReference type="ARBA" id="ARBA00030409"/>
    </source>
</evidence>